<reference evidence="1 2" key="1">
    <citation type="journal article" date="2020" name="Phytopathology">
        <title>Genome Sequence Resources of Colletotrichum truncatum, C. plurivorum, C. musicola, and C. sojae: Four Species Pathogenic to Soybean (Glycine max).</title>
        <authorList>
            <person name="Rogerio F."/>
            <person name="Boufleur T.R."/>
            <person name="Ciampi-Guillardi M."/>
            <person name="Sukno S.A."/>
            <person name="Thon M.R."/>
            <person name="Massola Junior N.S."/>
            <person name="Baroncelli R."/>
        </authorList>
    </citation>
    <scope>NUCLEOTIDE SEQUENCE [LARGE SCALE GENOMIC DNA]</scope>
    <source>
        <strain evidence="1 2">LFN0009</strain>
    </source>
</reference>
<dbReference type="Proteomes" id="UP000652219">
    <property type="component" value="Unassembled WGS sequence"/>
</dbReference>
<protein>
    <submittedName>
        <fullName evidence="1">Uncharacterized protein</fullName>
    </submittedName>
</protein>
<sequence>MSFGKVIPLLPISRGVDFTPYQSSNTRYQRRPGYWKLIPTNSYEQLCLIPMDIIAKSQVLTMGPSSPRGSSDESFSSESEFGVEVWEGLTTFDFAPEEWRPRRPWDAIDDEDIEED</sequence>
<evidence type="ECO:0000313" key="1">
    <source>
        <dbReference type="EMBL" id="KAF6796435.1"/>
    </source>
</evidence>
<name>A0A8H6MKM5_9PEZI</name>
<dbReference type="AlphaFoldDB" id="A0A8H6MKM5"/>
<proteinExistence type="predicted"/>
<keyword evidence="2" id="KW-1185">Reference proteome</keyword>
<organism evidence="1 2">
    <name type="scientific">Colletotrichum sojae</name>
    <dbReference type="NCBI Taxonomy" id="2175907"/>
    <lineage>
        <taxon>Eukaryota</taxon>
        <taxon>Fungi</taxon>
        <taxon>Dikarya</taxon>
        <taxon>Ascomycota</taxon>
        <taxon>Pezizomycotina</taxon>
        <taxon>Sordariomycetes</taxon>
        <taxon>Hypocreomycetidae</taxon>
        <taxon>Glomerellales</taxon>
        <taxon>Glomerellaceae</taxon>
        <taxon>Colletotrichum</taxon>
        <taxon>Colletotrichum orchidearum species complex</taxon>
    </lineage>
</organism>
<evidence type="ECO:0000313" key="2">
    <source>
        <dbReference type="Proteomes" id="UP000652219"/>
    </source>
</evidence>
<accession>A0A8H6MKM5</accession>
<comment type="caution">
    <text evidence="1">The sequence shown here is derived from an EMBL/GenBank/DDBJ whole genome shotgun (WGS) entry which is preliminary data.</text>
</comment>
<dbReference type="EMBL" id="WIGN01000370">
    <property type="protein sequence ID" value="KAF6796435.1"/>
    <property type="molecule type" value="Genomic_DNA"/>
</dbReference>
<gene>
    <name evidence="1" type="ORF">CSOJ01_13183</name>
</gene>